<feature type="transmembrane region" description="Helical" evidence="1">
    <location>
        <begin position="343"/>
        <end position="366"/>
    </location>
</feature>
<keyword evidence="1" id="KW-1133">Transmembrane helix</keyword>
<evidence type="ECO:0000313" key="2">
    <source>
        <dbReference type="Proteomes" id="UP000695000"/>
    </source>
</evidence>
<evidence type="ECO:0000256" key="1">
    <source>
        <dbReference type="SAM" id="Phobius"/>
    </source>
</evidence>
<dbReference type="Pfam" id="PF05024">
    <property type="entry name" value="Gpi1"/>
    <property type="match status" value="1"/>
</dbReference>
<feature type="transmembrane region" description="Helical" evidence="1">
    <location>
        <begin position="241"/>
        <end position="259"/>
    </location>
</feature>
<feature type="transmembrane region" description="Helical" evidence="1">
    <location>
        <begin position="178"/>
        <end position="196"/>
    </location>
</feature>
<protein>
    <submittedName>
        <fullName evidence="3">Phosphatidylinositol N-acetylglucosaminyltransferase subunit Q</fullName>
    </submittedName>
</protein>
<dbReference type="RefSeq" id="XP_017769933.1">
    <property type="nucleotide sequence ID" value="XM_017914444.1"/>
</dbReference>
<accession>A0ABM1M5T3</accession>
<organism evidence="2 3">
    <name type="scientific">Nicrophorus vespilloides</name>
    <name type="common">Boreal carrion beetle</name>
    <dbReference type="NCBI Taxonomy" id="110193"/>
    <lineage>
        <taxon>Eukaryota</taxon>
        <taxon>Metazoa</taxon>
        <taxon>Ecdysozoa</taxon>
        <taxon>Arthropoda</taxon>
        <taxon>Hexapoda</taxon>
        <taxon>Insecta</taxon>
        <taxon>Pterygota</taxon>
        <taxon>Neoptera</taxon>
        <taxon>Endopterygota</taxon>
        <taxon>Coleoptera</taxon>
        <taxon>Polyphaga</taxon>
        <taxon>Staphyliniformia</taxon>
        <taxon>Silphidae</taxon>
        <taxon>Nicrophorinae</taxon>
        <taxon>Nicrophorus</taxon>
    </lineage>
</organism>
<name>A0ABM1M5T3_NICVS</name>
<dbReference type="GeneID" id="108557784"/>
<feature type="transmembrane region" description="Helical" evidence="1">
    <location>
        <begin position="299"/>
        <end position="322"/>
    </location>
</feature>
<evidence type="ECO:0000313" key="3">
    <source>
        <dbReference type="RefSeq" id="XP_017769933.1"/>
    </source>
</evidence>
<feature type="transmembrane region" description="Helical" evidence="1">
    <location>
        <begin position="372"/>
        <end position="400"/>
    </location>
</feature>
<gene>
    <name evidence="3" type="primary">LOC108557784</name>
</gene>
<reference evidence="3" key="1">
    <citation type="submission" date="2025-08" db="UniProtKB">
        <authorList>
            <consortium name="RefSeq"/>
        </authorList>
    </citation>
    <scope>IDENTIFICATION</scope>
    <source>
        <tissue evidence="3">Whole Larva</tissue>
    </source>
</reference>
<keyword evidence="2" id="KW-1185">Reference proteome</keyword>
<keyword evidence="3" id="KW-0808">Transferase</keyword>
<dbReference type="InterPro" id="IPR007720">
    <property type="entry name" value="PigQ/GPI1"/>
</dbReference>
<proteinExistence type="predicted"/>
<dbReference type="PANTHER" id="PTHR21329">
    <property type="entry name" value="PHOSPHATIDYLINOSITOL N-ACETYLGLUCOSAMINYLTRANSFERASE SUBUNIT Q-RELATED"/>
    <property type="match status" value="1"/>
</dbReference>
<dbReference type="Proteomes" id="UP000695000">
    <property type="component" value="Unplaced"/>
</dbReference>
<keyword evidence="1" id="KW-0472">Membrane</keyword>
<dbReference type="PANTHER" id="PTHR21329:SF3">
    <property type="entry name" value="PHOSPHATIDYLINOSITOL N-ACETYLGLUCOSAMINYLTRANSFERASE SUBUNIT Q"/>
    <property type="match status" value="1"/>
</dbReference>
<keyword evidence="3" id="KW-0328">Glycosyltransferase</keyword>
<keyword evidence="1" id="KW-0812">Transmembrane</keyword>
<dbReference type="GO" id="GO:0016757">
    <property type="term" value="F:glycosyltransferase activity"/>
    <property type="evidence" value="ECO:0007669"/>
    <property type="project" value="UniProtKB-KW"/>
</dbReference>
<feature type="transmembrane region" description="Helical" evidence="1">
    <location>
        <begin position="266"/>
        <end position="293"/>
    </location>
</feature>
<sequence length="466" mass="54153">MKTFVYLPSRLKGKEGFLTGIPEVIDENLHVFVTKNELSKNEENSIGYFGMDNRNNKDLVFVNSETMEVYYDGCCKGNVLIEYNYNTVQKTQIMDEANGIFIQMVRKARHVEPDPTESMWQKMFTLMFINILHVFDKNEKILKHSSICRQFEKNVFMAKFLLKPNCSHKESLQKANLITARFIDIAFGMITLYYFYKYERYFLNSFQEAAEFIIEGLMGVVNSLMNTPAGLKLNDSLTKTLGIFFFYHIALWRAFIYVVDSILIDLIHFFTIPALMGVSFQIALMSDLIGFLSFHVYCIYVYAARLYGIQIYGLRSLWKLFIGRKYNPLRNRVDSCEYTHNQLFVGTLGFTVLLFLLPTVFIYYAVFTALRLILLTATTLLDILRFFLQHIPLYVFALWIMRSPKIRAEVFMKVGTIEKEFSKIYITLKPMSLWNTVRITMPPMNRVKTAVGITALLSGTFTGNLM</sequence>